<evidence type="ECO:0000313" key="3">
    <source>
        <dbReference type="Proteomes" id="UP001597053"/>
    </source>
</evidence>
<sequence length="446" mass="48464">PLPRGGHHLDTVFAGDGGSDGYAELNARGKAVVVRRNDSVSMAEQAAAAASAGARLLLVVNDGTGRLAAGPGSVWIPQDPPPVTVATLTRDEGEQLIARIGHDRRVRLDVTSRPETEYVYDLAHDYADVVPADLVYRVGARDLARVDMSLRNWRPGRALETRASIAPSGSSTGIDFHEIPARGERTDWVTAGTQWTTNVTIPDEQNQQAAPTAYRAGSVQEERWFGPVQRPRLLTTYTVFREDGDGITAVIPGWGDSGTAHEGYTSGNFAVDNVLRLYQGDKLVGETDRYRPMLSSAKLSREPLPYRLVAENRRDAWGGPYSTATRTEWGFTSGAVSSVWNPSLIQLDYAVDTDMDGKAKRNADLTVTALHLATATEASAIGTVTVDLSYDDGATWHHAKLQRSGDGWRTRLDAPHDARFVTLRATARDARGNSVDQSITRAFGLR</sequence>
<organism evidence="2 3">
    <name type="scientific">Micromonospora azadirachtae</name>
    <dbReference type="NCBI Taxonomy" id="1970735"/>
    <lineage>
        <taxon>Bacteria</taxon>
        <taxon>Bacillati</taxon>
        <taxon>Actinomycetota</taxon>
        <taxon>Actinomycetes</taxon>
        <taxon>Micromonosporales</taxon>
        <taxon>Micromonosporaceae</taxon>
        <taxon>Micromonospora</taxon>
    </lineage>
</organism>
<protein>
    <submittedName>
        <fullName evidence="2">PA domain-containing protein</fullName>
    </submittedName>
</protein>
<feature type="non-terminal residue" evidence="2">
    <location>
        <position position="1"/>
    </location>
</feature>
<evidence type="ECO:0000259" key="1">
    <source>
        <dbReference type="Pfam" id="PF02225"/>
    </source>
</evidence>
<dbReference type="InterPro" id="IPR046450">
    <property type="entry name" value="PA_dom_sf"/>
</dbReference>
<comment type="caution">
    <text evidence="2">The sequence shown here is derived from an EMBL/GenBank/DDBJ whole genome shotgun (WGS) entry which is preliminary data.</text>
</comment>
<dbReference type="InterPro" id="IPR014756">
    <property type="entry name" value="Ig_E-set"/>
</dbReference>
<reference evidence="3" key="1">
    <citation type="journal article" date="2019" name="Int. J. Syst. Evol. Microbiol.">
        <title>The Global Catalogue of Microorganisms (GCM) 10K type strain sequencing project: providing services to taxonomists for standard genome sequencing and annotation.</title>
        <authorList>
            <consortium name="The Broad Institute Genomics Platform"/>
            <consortium name="The Broad Institute Genome Sequencing Center for Infectious Disease"/>
            <person name="Wu L."/>
            <person name="Ma J."/>
        </authorList>
    </citation>
    <scope>NUCLEOTIDE SEQUENCE [LARGE SCALE GENOMIC DNA]</scope>
    <source>
        <strain evidence="3">JCM 32148</strain>
    </source>
</reference>
<proteinExistence type="predicted"/>
<gene>
    <name evidence="2" type="ORF">ACFQZ8_16375</name>
</gene>
<dbReference type="Proteomes" id="UP001597053">
    <property type="component" value="Unassembled WGS sequence"/>
</dbReference>
<dbReference type="InterPro" id="IPR003137">
    <property type="entry name" value="PA_domain"/>
</dbReference>
<name>A0ABW3A454_9ACTN</name>
<accession>A0ABW3A454</accession>
<dbReference type="Pfam" id="PF02225">
    <property type="entry name" value="PA"/>
    <property type="match status" value="1"/>
</dbReference>
<keyword evidence="3" id="KW-1185">Reference proteome</keyword>
<dbReference type="SUPFAM" id="SSF52025">
    <property type="entry name" value="PA domain"/>
    <property type="match status" value="1"/>
</dbReference>
<feature type="domain" description="PA" evidence="1">
    <location>
        <begin position="21"/>
        <end position="96"/>
    </location>
</feature>
<dbReference type="SUPFAM" id="SSF81296">
    <property type="entry name" value="E set domains"/>
    <property type="match status" value="1"/>
</dbReference>
<evidence type="ECO:0000313" key="2">
    <source>
        <dbReference type="EMBL" id="MFD0785484.1"/>
    </source>
</evidence>
<dbReference type="EMBL" id="JBHTHM010000842">
    <property type="protein sequence ID" value="MFD0785484.1"/>
    <property type="molecule type" value="Genomic_DNA"/>
</dbReference>
<dbReference type="Gene3D" id="3.50.30.30">
    <property type="match status" value="1"/>
</dbReference>